<sequence length="217" mass="24258">MSTTREVAIREQVNARLQNSNDGVDMEAPVTVMSSETVYRGVIFHIDDRKVALADTDGGEVTVHRQIIVHSPAVVMLVHDEVRDRYLLVREYRVGPNAFAYGLPAGLMEEGENPEAAALRELEEETGVRPSDSASARIESVGDFYSSAGMTDEVLHIYVIHLADWVDGPRHFDEDEHVQSAWVTWDELTHVGIRAADATIAIQHEQIRRLREGLDSK</sequence>
<dbReference type="GO" id="GO:0019693">
    <property type="term" value="P:ribose phosphate metabolic process"/>
    <property type="evidence" value="ECO:0007669"/>
    <property type="project" value="TreeGrafter"/>
</dbReference>
<accession>A0A1C4H3B1</accession>
<dbReference type="CDD" id="cd03424">
    <property type="entry name" value="NUDIX_ADPRase_Nudt5_UGPPase_Nudt14"/>
    <property type="match status" value="1"/>
</dbReference>
<evidence type="ECO:0000259" key="5">
    <source>
        <dbReference type="PROSITE" id="PS51462"/>
    </source>
</evidence>
<dbReference type="PANTHER" id="PTHR11839">
    <property type="entry name" value="UDP/ADP-SUGAR PYROPHOSPHATASE"/>
    <property type="match status" value="1"/>
</dbReference>
<proteinExistence type="inferred from homology"/>
<dbReference type="STRING" id="1505727.GA0061077_0579"/>
<keyword evidence="7" id="KW-1185">Reference proteome</keyword>
<evidence type="ECO:0000256" key="1">
    <source>
        <dbReference type="ARBA" id="ARBA00001946"/>
    </source>
</evidence>
<evidence type="ECO:0000313" key="6">
    <source>
        <dbReference type="EMBL" id="SCC79108.1"/>
    </source>
</evidence>
<dbReference type="PRINTS" id="PR00502">
    <property type="entry name" value="NUDIXFAMILY"/>
</dbReference>
<organism evidence="6 7">
    <name type="scientific">Bifidobacterium commune</name>
    <dbReference type="NCBI Taxonomy" id="1505727"/>
    <lineage>
        <taxon>Bacteria</taxon>
        <taxon>Bacillati</taxon>
        <taxon>Actinomycetota</taxon>
        <taxon>Actinomycetes</taxon>
        <taxon>Bifidobacteriales</taxon>
        <taxon>Bifidobacteriaceae</taxon>
        <taxon>Bifidobacterium</taxon>
    </lineage>
</organism>
<keyword evidence="3 4" id="KW-0378">Hydrolase</keyword>
<dbReference type="Pfam" id="PF00293">
    <property type="entry name" value="NUDIX"/>
    <property type="match status" value="1"/>
</dbReference>
<dbReference type="OrthoDB" id="9804442at2"/>
<evidence type="ECO:0000256" key="3">
    <source>
        <dbReference type="ARBA" id="ARBA00022801"/>
    </source>
</evidence>
<protein>
    <submittedName>
        <fullName evidence="6">ADP-ribose pyrophosphatase YjhB, NUDIX family</fullName>
    </submittedName>
</protein>
<dbReference type="EMBL" id="FMBL01000001">
    <property type="protein sequence ID" value="SCC79108.1"/>
    <property type="molecule type" value="Genomic_DNA"/>
</dbReference>
<dbReference type="InterPro" id="IPR020476">
    <property type="entry name" value="Nudix_hydrolase"/>
</dbReference>
<dbReference type="SUPFAM" id="SSF55811">
    <property type="entry name" value="Nudix"/>
    <property type="match status" value="1"/>
</dbReference>
<dbReference type="GO" id="GO:0006753">
    <property type="term" value="P:nucleoside phosphate metabolic process"/>
    <property type="evidence" value="ECO:0007669"/>
    <property type="project" value="TreeGrafter"/>
</dbReference>
<dbReference type="GO" id="GO:0016462">
    <property type="term" value="F:pyrophosphatase activity"/>
    <property type="evidence" value="ECO:0007669"/>
    <property type="project" value="UniProtKB-ARBA"/>
</dbReference>
<feature type="domain" description="Nudix hydrolase" evidence="5">
    <location>
        <begin position="69"/>
        <end position="208"/>
    </location>
</feature>
<dbReference type="PROSITE" id="PS51462">
    <property type="entry name" value="NUDIX"/>
    <property type="match status" value="1"/>
</dbReference>
<dbReference type="InterPro" id="IPR020084">
    <property type="entry name" value="NUDIX_hydrolase_CS"/>
</dbReference>
<dbReference type="Proteomes" id="UP000242610">
    <property type="component" value="Unassembled WGS sequence"/>
</dbReference>
<dbReference type="InterPro" id="IPR000086">
    <property type="entry name" value="NUDIX_hydrolase_dom"/>
</dbReference>
<dbReference type="AlphaFoldDB" id="A0A1C4H3B1"/>
<evidence type="ECO:0000313" key="7">
    <source>
        <dbReference type="Proteomes" id="UP000242610"/>
    </source>
</evidence>
<evidence type="ECO:0000256" key="2">
    <source>
        <dbReference type="ARBA" id="ARBA00005582"/>
    </source>
</evidence>
<name>A0A1C4H3B1_9BIFI</name>
<dbReference type="PANTHER" id="PTHR11839:SF18">
    <property type="entry name" value="NUDIX HYDROLASE DOMAIN-CONTAINING PROTEIN"/>
    <property type="match status" value="1"/>
</dbReference>
<dbReference type="PROSITE" id="PS00893">
    <property type="entry name" value="NUDIX_BOX"/>
    <property type="match status" value="1"/>
</dbReference>
<comment type="similarity">
    <text evidence="2 4">Belongs to the Nudix hydrolase family.</text>
</comment>
<dbReference type="GO" id="GO:0005829">
    <property type="term" value="C:cytosol"/>
    <property type="evidence" value="ECO:0007669"/>
    <property type="project" value="TreeGrafter"/>
</dbReference>
<evidence type="ECO:0000256" key="4">
    <source>
        <dbReference type="RuleBase" id="RU003476"/>
    </source>
</evidence>
<comment type="cofactor">
    <cofactor evidence="1">
        <name>Mg(2+)</name>
        <dbReference type="ChEBI" id="CHEBI:18420"/>
    </cofactor>
</comment>
<dbReference type="RefSeq" id="WP_091847391.1">
    <property type="nucleotide sequence ID" value="NZ_FMBL01000001.1"/>
</dbReference>
<dbReference type="InterPro" id="IPR015797">
    <property type="entry name" value="NUDIX_hydrolase-like_dom_sf"/>
</dbReference>
<dbReference type="Gene3D" id="3.90.79.10">
    <property type="entry name" value="Nucleoside Triphosphate Pyrophosphohydrolase"/>
    <property type="match status" value="1"/>
</dbReference>
<gene>
    <name evidence="6" type="ORF">GA0061077_0579</name>
</gene>
<reference evidence="7" key="1">
    <citation type="submission" date="2016-08" db="EMBL/GenBank/DDBJ databases">
        <authorList>
            <person name="Varghese N."/>
            <person name="Submissions Spin"/>
        </authorList>
    </citation>
    <scope>NUCLEOTIDE SEQUENCE [LARGE SCALE GENOMIC DNA]</scope>
    <source>
        <strain evidence="7">R-52791</strain>
    </source>
</reference>